<dbReference type="Pfam" id="PF17910">
    <property type="entry name" value="FeoB_Cyto"/>
    <property type="match status" value="1"/>
</dbReference>
<keyword evidence="5 15" id="KW-0410">Iron transport</keyword>
<dbReference type="Pfam" id="PF07670">
    <property type="entry name" value="Gate"/>
    <property type="match status" value="2"/>
</dbReference>
<dbReference type="InterPro" id="IPR027417">
    <property type="entry name" value="P-loop_NTPase"/>
</dbReference>
<organism evidence="17 18">
    <name type="scientific">Filifactor villosus</name>
    <dbReference type="NCBI Taxonomy" id="29374"/>
    <lineage>
        <taxon>Bacteria</taxon>
        <taxon>Bacillati</taxon>
        <taxon>Bacillota</taxon>
        <taxon>Clostridia</taxon>
        <taxon>Peptostreptococcales</taxon>
        <taxon>Filifactoraceae</taxon>
        <taxon>Filifactor</taxon>
    </lineage>
</organism>
<keyword evidence="12 15" id="KW-0472">Membrane</keyword>
<feature type="transmembrane region" description="Helical" evidence="15">
    <location>
        <begin position="685"/>
        <end position="704"/>
    </location>
</feature>
<dbReference type="CDD" id="cd01879">
    <property type="entry name" value="FeoB"/>
    <property type="match status" value="1"/>
</dbReference>
<feature type="transmembrane region" description="Helical" evidence="15">
    <location>
        <begin position="281"/>
        <end position="299"/>
    </location>
</feature>
<name>A0ABV9QIV2_9FIRM</name>
<keyword evidence="11 15" id="KW-0342">GTP-binding</keyword>
<dbReference type="PROSITE" id="PS51711">
    <property type="entry name" value="G_FEOB"/>
    <property type="match status" value="1"/>
</dbReference>
<comment type="subcellular location">
    <subcellularLocation>
        <location evidence="2 15">Cell membrane</location>
        <topology evidence="2 15">Multi-pass membrane protein</topology>
    </subcellularLocation>
</comment>
<dbReference type="InterPro" id="IPR003373">
    <property type="entry name" value="Fe2_transport_prot-B"/>
</dbReference>
<protein>
    <recommendedName>
        <fullName evidence="13 14">Ferrous iron transport protein B</fullName>
    </recommendedName>
</protein>
<dbReference type="PRINTS" id="PR00326">
    <property type="entry name" value="GTP1OBG"/>
</dbReference>
<comment type="similarity">
    <text evidence="15">Belongs to the TRAFAC class TrmE-Era-EngA-EngB-Septin-like GTPase superfamily. FeoB GTPase (TC 9.A.8) family.</text>
</comment>
<dbReference type="RefSeq" id="WP_379788030.1">
    <property type="nucleotide sequence ID" value="NZ_JBHSHL010000017.1"/>
</dbReference>
<evidence type="ECO:0000313" key="17">
    <source>
        <dbReference type="EMBL" id="MFC4804520.1"/>
    </source>
</evidence>
<evidence type="ECO:0000256" key="15">
    <source>
        <dbReference type="RuleBase" id="RU362098"/>
    </source>
</evidence>
<evidence type="ECO:0000313" key="18">
    <source>
        <dbReference type="Proteomes" id="UP001595916"/>
    </source>
</evidence>
<proteinExistence type="inferred from homology"/>
<feature type="transmembrane region" description="Helical" evidence="15">
    <location>
        <begin position="424"/>
        <end position="448"/>
    </location>
</feature>
<keyword evidence="10" id="KW-0406">Ion transport</keyword>
<feature type="transmembrane region" description="Helical" evidence="15">
    <location>
        <begin position="653"/>
        <end position="673"/>
    </location>
</feature>
<keyword evidence="8 15" id="KW-1133">Transmembrane helix</keyword>
<dbReference type="SUPFAM" id="SSF52540">
    <property type="entry name" value="P-loop containing nucleoside triphosphate hydrolases"/>
    <property type="match status" value="1"/>
</dbReference>
<dbReference type="InterPro" id="IPR006073">
    <property type="entry name" value="GTP-bd"/>
</dbReference>
<dbReference type="InterPro" id="IPR011642">
    <property type="entry name" value="Gate_dom"/>
</dbReference>
<reference evidence="18" key="1">
    <citation type="journal article" date="2019" name="Int. J. Syst. Evol. Microbiol.">
        <title>The Global Catalogue of Microorganisms (GCM) 10K type strain sequencing project: providing services to taxonomists for standard genome sequencing and annotation.</title>
        <authorList>
            <consortium name="The Broad Institute Genomics Platform"/>
            <consortium name="The Broad Institute Genome Sequencing Center for Infectious Disease"/>
            <person name="Wu L."/>
            <person name="Ma J."/>
        </authorList>
    </citation>
    <scope>NUCLEOTIDE SEQUENCE [LARGE SCALE GENOMIC DNA]</scope>
    <source>
        <strain evidence="18">CCUG 46385</strain>
    </source>
</reference>
<sequence length="722" mass="79310">MSVRIALVGNPNSGKTTLFNDLTGAAQYVGNWPGVTVEKKEGRIKFNKDVIVTDLPGIYSLSPYTMEEVVSRNYILEERPDVIINLVDASNIERNLYLTTQILELGVPVVIALNMMDVIEKRGDKINVANISKKLGVPVLEMSALRSKGVKEVVEKAIEVSKDKKAVPSGIPMGATLEKNIEELSSLIADKVDPAQKRWYAIKLLERDKDMLSRHSFSQEVLSVSSTKKEQLEKELDDDMESIVTNERYQYITALMGETVKKMKAGETTSDKIDKIVTNRFLALPIFVAVMFFIYYISISTLGTMGTDYVNDVVFGENGIPGAISGFLESVGVNPLLHSLIVDGIIGGVGAVLGFVPQIVVLYLLLAALEDFGYMARIAFIMDRIFRKFGLSGKSFIPMLIGTGCSIPGIMGTRTIEDEKDRRMTIIVTSFMPCSAKLPIIALVSYALFGGEWWVAPVTYFACILGIIVSGIMLKKTKVFSGDPAPFIMELPAYHVPSIKNVLLHTWERVKGFVIKAGTVILLATVVLWVLMRFTPSFELIEFEEAGEKSILAIIGTAIAPIFKPLGFGSWEATIATFTGIIAKEQLVSTFGLMTKLGEVDPEAVAENAELLAVTAGMFTSVGAFSFLLFNLFCTPCVAAVGAISREMNSKKWTFIALAYQLVFAYAVSFVFYQFGALLLEGASFSLGTVLAVLVFVYGLYLLFRKPRKDSHKELDLARHSA</sequence>
<evidence type="ECO:0000256" key="5">
    <source>
        <dbReference type="ARBA" id="ARBA00022496"/>
    </source>
</evidence>
<feature type="transmembrane region" description="Helical" evidence="15">
    <location>
        <begin position="618"/>
        <end position="641"/>
    </location>
</feature>
<dbReference type="NCBIfam" id="TIGR00437">
    <property type="entry name" value="feoB"/>
    <property type="match status" value="1"/>
</dbReference>
<evidence type="ECO:0000256" key="4">
    <source>
        <dbReference type="ARBA" id="ARBA00022475"/>
    </source>
</evidence>
<evidence type="ECO:0000256" key="14">
    <source>
        <dbReference type="NCBIfam" id="TIGR00437"/>
    </source>
</evidence>
<comment type="caution">
    <text evidence="17">The sequence shown here is derived from an EMBL/GenBank/DDBJ whole genome shotgun (WGS) entry which is preliminary data.</text>
</comment>
<dbReference type="PANTHER" id="PTHR43185:SF1">
    <property type="entry name" value="FE(2+) TRANSPORTER FEOB"/>
    <property type="match status" value="1"/>
</dbReference>
<feature type="transmembrane region" description="Helical" evidence="15">
    <location>
        <begin position="345"/>
        <end position="369"/>
    </location>
</feature>
<evidence type="ECO:0000256" key="13">
    <source>
        <dbReference type="ARBA" id="ARBA00031200"/>
    </source>
</evidence>
<keyword evidence="18" id="KW-1185">Reference proteome</keyword>
<dbReference type="InterPro" id="IPR030389">
    <property type="entry name" value="G_FEOB_dom"/>
</dbReference>
<evidence type="ECO:0000259" key="16">
    <source>
        <dbReference type="PROSITE" id="PS51711"/>
    </source>
</evidence>
<comment type="function">
    <text evidence="1 15">Probable transporter of a GTP-driven Fe(2+) uptake system.</text>
</comment>
<dbReference type="PANTHER" id="PTHR43185">
    <property type="entry name" value="FERROUS IRON TRANSPORT PROTEIN B"/>
    <property type="match status" value="1"/>
</dbReference>
<keyword evidence="6 15" id="KW-0812">Transmembrane</keyword>
<feature type="transmembrane region" description="Helical" evidence="15">
    <location>
        <begin position="454"/>
        <end position="474"/>
    </location>
</feature>
<dbReference type="Proteomes" id="UP001595916">
    <property type="component" value="Unassembled WGS sequence"/>
</dbReference>
<keyword evidence="9 15" id="KW-0408">Iron</keyword>
<evidence type="ECO:0000256" key="1">
    <source>
        <dbReference type="ARBA" id="ARBA00003926"/>
    </source>
</evidence>
<evidence type="ECO:0000256" key="10">
    <source>
        <dbReference type="ARBA" id="ARBA00023065"/>
    </source>
</evidence>
<keyword evidence="4" id="KW-1003">Cell membrane</keyword>
<accession>A0ABV9QIV2</accession>
<dbReference type="InterPro" id="IPR050860">
    <property type="entry name" value="FeoB_GTPase"/>
</dbReference>
<feature type="domain" description="FeoB-type G" evidence="16">
    <location>
        <begin position="2"/>
        <end position="163"/>
    </location>
</feature>
<dbReference type="Gene3D" id="1.10.287.1770">
    <property type="match status" value="1"/>
</dbReference>
<dbReference type="EMBL" id="JBHSHL010000017">
    <property type="protein sequence ID" value="MFC4804520.1"/>
    <property type="molecule type" value="Genomic_DNA"/>
</dbReference>
<gene>
    <name evidence="17" type="primary">feoB</name>
    <name evidence="17" type="ORF">ACFO4R_05425</name>
</gene>
<evidence type="ECO:0000256" key="6">
    <source>
        <dbReference type="ARBA" id="ARBA00022692"/>
    </source>
</evidence>
<keyword evidence="3 15" id="KW-0813">Transport</keyword>
<evidence type="ECO:0000256" key="9">
    <source>
        <dbReference type="ARBA" id="ARBA00023004"/>
    </source>
</evidence>
<evidence type="ECO:0000256" key="2">
    <source>
        <dbReference type="ARBA" id="ARBA00004651"/>
    </source>
</evidence>
<dbReference type="Pfam" id="PF02421">
    <property type="entry name" value="FeoB_N"/>
    <property type="match status" value="1"/>
</dbReference>
<keyword evidence="7" id="KW-0547">Nucleotide-binding</keyword>
<evidence type="ECO:0000256" key="12">
    <source>
        <dbReference type="ARBA" id="ARBA00023136"/>
    </source>
</evidence>
<feature type="transmembrane region" description="Helical" evidence="15">
    <location>
        <begin position="513"/>
        <end position="532"/>
    </location>
</feature>
<evidence type="ECO:0000256" key="11">
    <source>
        <dbReference type="ARBA" id="ARBA00023134"/>
    </source>
</evidence>
<evidence type="ECO:0000256" key="7">
    <source>
        <dbReference type="ARBA" id="ARBA00022741"/>
    </source>
</evidence>
<dbReference type="Gene3D" id="3.40.50.300">
    <property type="entry name" value="P-loop containing nucleotide triphosphate hydrolases"/>
    <property type="match status" value="1"/>
</dbReference>
<dbReference type="InterPro" id="IPR011640">
    <property type="entry name" value="Fe2_transport_prot_B_C"/>
</dbReference>
<dbReference type="InterPro" id="IPR041069">
    <property type="entry name" value="FeoB_Cyto"/>
</dbReference>
<evidence type="ECO:0000256" key="3">
    <source>
        <dbReference type="ARBA" id="ARBA00022448"/>
    </source>
</evidence>
<dbReference type="Pfam" id="PF07664">
    <property type="entry name" value="FeoB_C"/>
    <property type="match status" value="1"/>
</dbReference>
<evidence type="ECO:0000256" key="8">
    <source>
        <dbReference type="ARBA" id="ARBA00022989"/>
    </source>
</evidence>